<dbReference type="Gene3D" id="1.20.950.20">
    <property type="entry name" value="Transmembrane di-heme cytochromes, Chain C"/>
    <property type="match status" value="1"/>
</dbReference>
<protein>
    <submittedName>
        <fullName evidence="9">Fe-S oxidoreductase</fullName>
    </submittedName>
</protein>
<keyword evidence="3" id="KW-0560">Oxidoreductase</keyword>
<proteinExistence type="predicted"/>
<dbReference type="SUPFAM" id="SSF103501">
    <property type="entry name" value="Respiratory nitrate reductase 1 gamma chain"/>
    <property type="match status" value="1"/>
</dbReference>
<dbReference type="InterPro" id="IPR036197">
    <property type="entry name" value="NarG-like_sf"/>
</dbReference>
<evidence type="ECO:0000256" key="3">
    <source>
        <dbReference type="ARBA" id="ARBA00023002"/>
    </source>
</evidence>
<dbReference type="Gene3D" id="1.10.1060.10">
    <property type="entry name" value="Alpha-helical ferredoxin"/>
    <property type="match status" value="2"/>
</dbReference>
<dbReference type="SUPFAM" id="SSF46548">
    <property type="entry name" value="alpha-helical ferredoxin"/>
    <property type="match status" value="1"/>
</dbReference>
<feature type="domain" description="4Fe-4S ferredoxin-type" evidence="8">
    <location>
        <begin position="323"/>
        <end position="353"/>
    </location>
</feature>
<dbReference type="PROSITE" id="PS00198">
    <property type="entry name" value="4FE4S_FER_1"/>
    <property type="match status" value="1"/>
</dbReference>
<dbReference type="GO" id="GO:0016491">
    <property type="term" value="F:oxidoreductase activity"/>
    <property type="evidence" value="ECO:0007669"/>
    <property type="project" value="UniProtKB-KW"/>
</dbReference>
<dbReference type="RefSeq" id="WP_081864677.1">
    <property type="nucleotide sequence ID" value="NZ_ASRX01000011.1"/>
</dbReference>
<comment type="caution">
    <text evidence="9">The sequence shown here is derived from an EMBL/GenBank/DDBJ whole genome shotgun (WGS) entry which is preliminary data.</text>
</comment>
<feature type="domain" description="4Fe-4S ferredoxin-type" evidence="8">
    <location>
        <begin position="431"/>
        <end position="460"/>
    </location>
</feature>
<keyword evidence="7" id="KW-0812">Transmembrane</keyword>
<accession>A0A017TEY0</accession>
<evidence type="ECO:0000256" key="1">
    <source>
        <dbReference type="ARBA" id="ARBA00022485"/>
    </source>
</evidence>
<feature type="transmembrane region" description="Helical" evidence="7">
    <location>
        <begin position="65"/>
        <end position="86"/>
    </location>
</feature>
<dbReference type="eggNOG" id="COG0247">
    <property type="taxonomic scope" value="Bacteria"/>
</dbReference>
<keyword evidence="5" id="KW-0411">Iron-sulfur</keyword>
<keyword evidence="2" id="KW-0479">Metal-binding</keyword>
<evidence type="ECO:0000256" key="7">
    <source>
        <dbReference type="SAM" id="Phobius"/>
    </source>
</evidence>
<keyword evidence="1" id="KW-0004">4Fe-4S</keyword>
<keyword evidence="4" id="KW-0408">Iron</keyword>
<reference evidence="9 10" key="1">
    <citation type="submission" date="2013-05" db="EMBL/GenBank/DDBJ databases">
        <title>Genome assembly of Chondromyces apiculatus DSM 436.</title>
        <authorList>
            <person name="Sharma G."/>
            <person name="Khatri I."/>
            <person name="Kaur C."/>
            <person name="Mayilraj S."/>
            <person name="Subramanian S."/>
        </authorList>
    </citation>
    <scope>NUCLEOTIDE SEQUENCE [LARGE SCALE GENOMIC DNA]</scope>
    <source>
        <strain evidence="9 10">DSM 436</strain>
    </source>
</reference>
<dbReference type="InterPro" id="IPR051460">
    <property type="entry name" value="HdrC_iron-sulfur_subunit"/>
</dbReference>
<evidence type="ECO:0000256" key="2">
    <source>
        <dbReference type="ARBA" id="ARBA00022723"/>
    </source>
</evidence>
<evidence type="ECO:0000313" key="9">
    <source>
        <dbReference type="EMBL" id="EYF07136.1"/>
    </source>
</evidence>
<feature type="compositionally biased region" description="Basic and acidic residues" evidence="6">
    <location>
        <begin position="762"/>
        <end position="773"/>
    </location>
</feature>
<feature type="region of interest" description="Disordered" evidence="6">
    <location>
        <begin position="760"/>
        <end position="785"/>
    </location>
</feature>
<dbReference type="PANTHER" id="PTHR43255">
    <property type="entry name" value="IRON-SULFUR-BINDING OXIDOREDUCTASE FADF-RELATED-RELATED"/>
    <property type="match status" value="1"/>
</dbReference>
<dbReference type="InterPro" id="IPR004017">
    <property type="entry name" value="Cys_rich_dom"/>
</dbReference>
<feature type="transmembrane region" description="Helical" evidence="7">
    <location>
        <begin position="6"/>
        <end position="22"/>
    </location>
</feature>
<gene>
    <name evidence="9" type="ORF">CAP_0615</name>
</gene>
<dbReference type="InterPro" id="IPR017896">
    <property type="entry name" value="4Fe4S_Fe-S-bd"/>
</dbReference>
<dbReference type="Pfam" id="PF02754">
    <property type="entry name" value="CCG"/>
    <property type="match status" value="2"/>
</dbReference>
<dbReference type="InterPro" id="IPR009051">
    <property type="entry name" value="Helical_ferredxn"/>
</dbReference>
<dbReference type="PANTHER" id="PTHR43255:SF1">
    <property type="entry name" value="IRON-SULFUR-BINDING OXIDOREDUCTASE FADF-RELATED"/>
    <property type="match status" value="1"/>
</dbReference>
<evidence type="ECO:0000256" key="5">
    <source>
        <dbReference type="ARBA" id="ARBA00023014"/>
    </source>
</evidence>
<dbReference type="STRING" id="1192034.CAP_0615"/>
<sequence length="785" mass="85872">MNPIWMAITIVGLVAFFAWSANRRLKLLMVGRPEGRFDRLGERLKGVWVYAFAQKKMSYYPLAGLAHKLIFIGFIVLLLRSVMLWGRGFVPSFNMFILGPEPLHIGGLELPLGHLYDFVKDVVALMVIFGALVFIYFRAVKKLPRMTLSGEGLLILCIIITMMGADIVYDGALTALHHSYGTMKCAAGDDGLCGSIAKVIAPMSGVPADPTGPHWAPFPSPAGSLAAVLLSGLGPLPLVIVAHAGFWTHATLVLVFLNILPFSKHFHIITAIPNVLTRDMAPRGRLPKVADNAEALGEMVMKAAEEPEKAEPVGIARIEDFTWKAILDFYTCTECGRCTDNCPAHKTGKMLSPKQLTLNLRDHLYGSEAELVAEKAKKDAAKKSGAADGEKKEGEGSEASAEAEAPAEAAADGAEGANGANGKRALNLIGDVVHPDVLWACTTCRACEEQCPVMISYVDKIVSMRRNLVLVKGEIPNDLNGPFQAMEVNGNPWNMARLDRANWAEGLDIPMMSDKPDTKVLFWVGCAASYDDRAKKIARATARLLQMAGVEFAILGQEETCTGDPARRAGNEYLFAMLAEQNTTTLNGYKEQGGVKQIITTCPHCFNALAREYPDFGAKFEVVHHTDYLLKLVAEKKIAPKKRLDQKVVFHDSCYLGRYNEIYEQPRDVLQAIPGLELVEVEGWSRQKGLCCGAGGAQFWMEEQNKDRVNVKRTLQLLQTEAKTIATACPFCQTMISDGLKAHGKEEDVRQLDIAELLEESALERPVRPKEPEQSTSEGDAASAA</sequence>
<keyword evidence="10" id="KW-1185">Reference proteome</keyword>
<feature type="transmembrane region" description="Helical" evidence="7">
    <location>
        <begin position="122"/>
        <end position="140"/>
    </location>
</feature>
<dbReference type="EMBL" id="ASRX01000011">
    <property type="protein sequence ID" value="EYF07136.1"/>
    <property type="molecule type" value="Genomic_DNA"/>
</dbReference>
<dbReference type="PROSITE" id="PS51379">
    <property type="entry name" value="4FE4S_FER_2"/>
    <property type="match status" value="2"/>
</dbReference>
<evidence type="ECO:0000313" key="10">
    <source>
        <dbReference type="Proteomes" id="UP000019678"/>
    </source>
</evidence>
<organism evidence="9 10">
    <name type="scientific">Chondromyces apiculatus DSM 436</name>
    <dbReference type="NCBI Taxonomy" id="1192034"/>
    <lineage>
        <taxon>Bacteria</taxon>
        <taxon>Pseudomonadati</taxon>
        <taxon>Myxococcota</taxon>
        <taxon>Polyangia</taxon>
        <taxon>Polyangiales</taxon>
        <taxon>Polyangiaceae</taxon>
        <taxon>Chondromyces</taxon>
    </lineage>
</organism>
<evidence type="ECO:0000256" key="6">
    <source>
        <dbReference type="SAM" id="MobiDB-lite"/>
    </source>
</evidence>
<dbReference type="GO" id="GO:0005886">
    <property type="term" value="C:plasma membrane"/>
    <property type="evidence" value="ECO:0007669"/>
    <property type="project" value="TreeGrafter"/>
</dbReference>
<feature type="region of interest" description="Disordered" evidence="6">
    <location>
        <begin position="380"/>
        <end position="417"/>
    </location>
</feature>
<dbReference type="OrthoDB" id="9794954at2"/>
<feature type="compositionally biased region" description="Low complexity" evidence="6">
    <location>
        <begin position="397"/>
        <end position="417"/>
    </location>
</feature>
<dbReference type="GO" id="GO:0046872">
    <property type="term" value="F:metal ion binding"/>
    <property type="evidence" value="ECO:0007669"/>
    <property type="project" value="UniProtKB-KW"/>
</dbReference>
<dbReference type="Proteomes" id="UP000019678">
    <property type="component" value="Unassembled WGS sequence"/>
</dbReference>
<evidence type="ECO:0000256" key="4">
    <source>
        <dbReference type="ARBA" id="ARBA00023004"/>
    </source>
</evidence>
<dbReference type="GO" id="GO:0051539">
    <property type="term" value="F:4 iron, 4 sulfur cluster binding"/>
    <property type="evidence" value="ECO:0007669"/>
    <property type="project" value="UniProtKB-KW"/>
</dbReference>
<name>A0A017TEY0_9BACT</name>
<feature type="transmembrane region" description="Helical" evidence="7">
    <location>
        <begin position="152"/>
        <end position="169"/>
    </location>
</feature>
<dbReference type="Pfam" id="PF13183">
    <property type="entry name" value="Fer4_8"/>
    <property type="match status" value="1"/>
</dbReference>
<evidence type="ECO:0000259" key="8">
    <source>
        <dbReference type="PROSITE" id="PS51379"/>
    </source>
</evidence>
<keyword evidence="7" id="KW-1133">Transmembrane helix</keyword>
<keyword evidence="7" id="KW-0472">Membrane</keyword>
<dbReference type="InterPro" id="IPR017900">
    <property type="entry name" value="4Fe4S_Fe_S_CS"/>
</dbReference>
<dbReference type="AlphaFoldDB" id="A0A017TEY0"/>